<dbReference type="InterPro" id="IPR052169">
    <property type="entry name" value="CW_Biosynth-Accessory"/>
</dbReference>
<feature type="compositionally biased region" description="Polar residues" evidence="2">
    <location>
        <begin position="78"/>
        <end position="88"/>
    </location>
</feature>
<proteinExistence type="inferred from homology"/>
<comment type="caution">
    <text evidence="4">The sequence shown here is derived from an EMBL/GenBank/DDBJ whole genome shotgun (WGS) entry which is preliminary data.</text>
</comment>
<dbReference type="PANTHER" id="PTHR33393:SF12">
    <property type="entry name" value="CAPSULE BIOSYNTHESIS PROTEIN CAPA"/>
    <property type="match status" value="1"/>
</dbReference>
<dbReference type="EMBL" id="AWVF01000392">
    <property type="protein sequence ID" value="ERJ89060.1"/>
    <property type="molecule type" value="Genomic_DNA"/>
</dbReference>
<accession>U2KAF7</accession>
<dbReference type="STRING" id="411473.RUMCAL_03031"/>
<dbReference type="PATRIC" id="fig|411473.3.peg.2549"/>
<evidence type="ECO:0000256" key="1">
    <source>
        <dbReference type="ARBA" id="ARBA00005662"/>
    </source>
</evidence>
<dbReference type="SMART" id="SM00854">
    <property type="entry name" value="PGA_cap"/>
    <property type="match status" value="1"/>
</dbReference>
<evidence type="ECO:0000256" key="2">
    <source>
        <dbReference type="SAM" id="MobiDB-lite"/>
    </source>
</evidence>
<comment type="similarity">
    <text evidence="1">Belongs to the CapA family.</text>
</comment>
<dbReference type="Proteomes" id="UP000016662">
    <property type="component" value="Unassembled WGS sequence"/>
</dbReference>
<dbReference type="CDD" id="cd07381">
    <property type="entry name" value="MPP_CapA"/>
    <property type="match status" value="1"/>
</dbReference>
<evidence type="ECO:0000259" key="3">
    <source>
        <dbReference type="SMART" id="SM00854"/>
    </source>
</evidence>
<dbReference type="AlphaFoldDB" id="U2KAF7"/>
<keyword evidence="5" id="KW-1185">Reference proteome</keyword>
<dbReference type="PANTHER" id="PTHR33393">
    <property type="entry name" value="POLYGLUTAMINE SYNTHESIS ACCESSORY PROTEIN RV0574C-RELATED"/>
    <property type="match status" value="1"/>
</dbReference>
<name>U2KAF7_9FIRM</name>
<dbReference type="HOGENOM" id="CLU_038823_0_2_9"/>
<dbReference type="SUPFAM" id="SSF56300">
    <property type="entry name" value="Metallo-dependent phosphatases"/>
    <property type="match status" value="1"/>
</dbReference>
<organism evidence="4 5">
    <name type="scientific">Ruminococcus callidus ATCC 27760</name>
    <dbReference type="NCBI Taxonomy" id="411473"/>
    <lineage>
        <taxon>Bacteria</taxon>
        <taxon>Bacillati</taxon>
        <taxon>Bacillota</taxon>
        <taxon>Clostridia</taxon>
        <taxon>Eubacteriales</taxon>
        <taxon>Oscillospiraceae</taxon>
        <taxon>Ruminococcus</taxon>
    </lineage>
</organism>
<sequence length="462" mass="50997">MPLSQKKMQNGLLFFRRCAIIKWIFCRRKDAFMKQHIWIYGKRLAAVLTGIACLCAAAGCSKTNEINDSAAVPANAPVSDSSADSGETPSDDSTADSTAEAGGDTSIHVVAVGDNLVQQCVYQSAQAHSNDGTSYNFDYCYDNIKPLINGDLNIINQETLICGDGFEVSGSNFNFNSPVELGDAVVGMGFNVITMCNNHLLDKGESGLNGCLNYWDQKMQQYPDILACGVYRDYVDMQQHIRTKEFNGKTVAFLSYTENTNGYSLPDNSELEIVYTSQEDIIQQQIAAAKEIADVVVVTCHWGVEDTYNVTDGVKALAQKIIDWGGDVIIGTHPHVAQTMEYLTRPDGTQGFVFYSLGNFISAQTDNMNLIGELADFNIVAKEDGSVTIEDVKVSPVITQFDDGRESNLRLYPYSMYTDELAAQHGLPYCSSSTGPSYQVWSMEKIRELFDISVPEQFRNYN</sequence>
<dbReference type="Pfam" id="PF09587">
    <property type="entry name" value="PGA_cap"/>
    <property type="match status" value="1"/>
</dbReference>
<dbReference type="eggNOG" id="COG2843">
    <property type="taxonomic scope" value="Bacteria"/>
</dbReference>
<gene>
    <name evidence="4" type="ORF">RUMCAL_03031</name>
</gene>
<feature type="region of interest" description="Disordered" evidence="2">
    <location>
        <begin position="73"/>
        <end position="101"/>
    </location>
</feature>
<dbReference type="Gene3D" id="3.60.21.10">
    <property type="match status" value="1"/>
</dbReference>
<feature type="domain" description="Capsule synthesis protein CapA" evidence="3">
    <location>
        <begin position="108"/>
        <end position="364"/>
    </location>
</feature>
<protein>
    <submittedName>
        <fullName evidence="4">Bacterial capsule synthesis protein</fullName>
    </submittedName>
</protein>
<dbReference type="InterPro" id="IPR019079">
    <property type="entry name" value="Capsule_synth_CapA"/>
</dbReference>
<evidence type="ECO:0000313" key="5">
    <source>
        <dbReference type="Proteomes" id="UP000016662"/>
    </source>
</evidence>
<dbReference type="InterPro" id="IPR029052">
    <property type="entry name" value="Metallo-depent_PP-like"/>
</dbReference>
<evidence type="ECO:0000313" key="4">
    <source>
        <dbReference type="EMBL" id="ERJ89060.1"/>
    </source>
</evidence>
<reference evidence="4 5" key="1">
    <citation type="submission" date="2013-07" db="EMBL/GenBank/DDBJ databases">
        <authorList>
            <person name="Weinstock G."/>
            <person name="Sodergren E."/>
            <person name="Wylie T."/>
            <person name="Fulton L."/>
            <person name="Fulton R."/>
            <person name="Fronick C."/>
            <person name="O'Laughlin M."/>
            <person name="Godfrey J."/>
            <person name="Miner T."/>
            <person name="Herter B."/>
            <person name="Appelbaum E."/>
            <person name="Cordes M."/>
            <person name="Lek S."/>
            <person name="Wollam A."/>
            <person name="Pepin K.H."/>
            <person name="Palsikar V.B."/>
            <person name="Mitreva M."/>
            <person name="Wilson R.K."/>
        </authorList>
    </citation>
    <scope>NUCLEOTIDE SEQUENCE [LARGE SCALE GENOMIC DNA]</scope>
    <source>
        <strain evidence="4 5">ATCC 27760</strain>
    </source>
</reference>